<dbReference type="InterPro" id="IPR000998">
    <property type="entry name" value="MAM_dom"/>
</dbReference>
<gene>
    <name evidence="12" type="ORF">llap_16588</name>
</gene>
<feature type="domain" description="MAM" evidence="11">
    <location>
        <begin position="18"/>
        <end position="83"/>
    </location>
</feature>
<dbReference type="PANTHER" id="PTHR24270">
    <property type="entry name" value="LOW-DENSITY LIPOPROTEIN RECEPTOR-RELATED"/>
    <property type="match status" value="1"/>
</dbReference>
<keyword evidence="6" id="KW-0472">Membrane</keyword>
<dbReference type="AlphaFoldDB" id="A0A2I0TH25"/>
<accession>A0A2I0TH25</accession>
<dbReference type="PROSITE" id="PS01209">
    <property type="entry name" value="LDLRA_1"/>
    <property type="match status" value="2"/>
</dbReference>
<dbReference type="CDD" id="cd00112">
    <property type="entry name" value="LDLa"/>
    <property type="match status" value="2"/>
</dbReference>
<keyword evidence="7 10" id="KW-1015">Disulfide bond</keyword>
<dbReference type="InterPro" id="IPR050685">
    <property type="entry name" value="LDLR"/>
</dbReference>
<dbReference type="InterPro" id="IPR036055">
    <property type="entry name" value="LDL_receptor-like_sf"/>
</dbReference>
<proteinExistence type="predicted"/>
<evidence type="ECO:0000259" key="11">
    <source>
        <dbReference type="PROSITE" id="PS50060"/>
    </source>
</evidence>
<keyword evidence="9" id="KW-0325">Glycoprotein</keyword>
<dbReference type="OrthoDB" id="9988974at2759"/>
<dbReference type="Pfam" id="PF00629">
    <property type="entry name" value="MAM"/>
    <property type="match status" value="1"/>
</dbReference>
<dbReference type="Gene3D" id="2.60.120.200">
    <property type="match status" value="1"/>
</dbReference>
<feature type="disulfide bond" evidence="10">
    <location>
        <begin position="149"/>
        <end position="167"/>
    </location>
</feature>
<dbReference type="InterPro" id="IPR013320">
    <property type="entry name" value="ConA-like_dom_sf"/>
</dbReference>
<dbReference type="SMART" id="SM00192">
    <property type="entry name" value="LDLa"/>
    <property type="match status" value="2"/>
</dbReference>
<dbReference type="SUPFAM" id="SSF57424">
    <property type="entry name" value="LDL receptor-like module"/>
    <property type="match status" value="2"/>
</dbReference>
<evidence type="ECO:0000313" key="13">
    <source>
        <dbReference type="Proteomes" id="UP000233556"/>
    </source>
</evidence>
<protein>
    <submittedName>
        <fullName evidence="12">Mam and ldl-receptor class a domain-containing protein 1</fullName>
    </submittedName>
</protein>
<comment type="caution">
    <text evidence="10">Lacks conserved residue(s) required for the propagation of feature annotation.</text>
</comment>
<evidence type="ECO:0000256" key="2">
    <source>
        <dbReference type="ARBA" id="ARBA00004308"/>
    </source>
</evidence>
<dbReference type="GO" id="GO:0016192">
    <property type="term" value="P:vesicle-mediated transport"/>
    <property type="evidence" value="ECO:0007669"/>
    <property type="project" value="UniProtKB-ARBA"/>
</dbReference>
<feature type="disulfide bond" evidence="10">
    <location>
        <begin position="142"/>
        <end position="154"/>
    </location>
</feature>
<reference evidence="13" key="1">
    <citation type="submission" date="2017-11" db="EMBL/GenBank/DDBJ databases">
        <authorList>
            <person name="Lima N.C."/>
            <person name="Parody-Merino A.M."/>
            <person name="Battley P.F."/>
            <person name="Fidler A.E."/>
            <person name="Prosdocimi F."/>
        </authorList>
    </citation>
    <scope>NUCLEOTIDE SEQUENCE [LARGE SCALE GENOMIC DNA]</scope>
</reference>
<keyword evidence="8 12" id="KW-0675">Receptor</keyword>
<dbReference type="InterPro" id="IPR023415">
    <property type="entry name" value="LDLR_class-A_CS"/>
</dbReference>
<evidence type="ECO:0000256" key="3">
    <source>
        <dbReference type="ARBA" id="ARBA00022692"/>
    </source>
</evidence>
<keyword evidence="5" id="KW-1133">Transmembrane helix</keyword>
<sequence>MLNLLFVSLKSSPSLTTVYTAEEHGMDILMWSSSRNEENKWMYATVVLSRNSPFRVAFEAEVGWSEPIEFALDDISFTPECIDGGSADPHPPTCNSDQFTCAYVQQCLPLTAKCDGAEDCMDGSDETNCPTEMPTTVSPSSCKQTEFLCPSKGCIPSLLKCDGVPDCPLNEDEVGCLCPEEYCKNGGRCIIKDDIPLCQ</sequence>
<feature type="disulfide bond" evidence="10">
    <location>
        <begin position="114"/>
        <end position="129"/>
    </location>
</feature>
<dbReference type="PRINTS" id="PR00261">
    <property type="entry name" value="LDLRECEPTOR"/>
</dbReference>
<dbReference type="EMBL" id="KZ510457">
    <property type="protein sequence ID" value="PKU33108.1"/>
    <property type="molecule type" value="Genomic_DNA"/>
</dbReference>
<dbReference type="FunFam" id="4.10.400.10:FF:000045">
    <property type="entry name" value="Low-density lipoprotein receptor-related protein 2"/>
    <property type="match status" value="1"/>
</dbReference>
<dbReference type="GO" id="GO:0012505">
    <property type="term" value="C:endomembrane system"/>
    <property type="evidence" value="ECO:0007669"/>
    <property type="project" value="UniProtKB-SubCell"/>
</dbReference>
<organism evidence="12 13">
    <name type="scientific">Limosa lapponica baueri</name>
    <dbReference type="NCBI Taxonomy" id="1758121"/>
    <lineage>
        <taxon>Eukaryota</taxon>
        <taxon>Metazoa</taxon>
        <taxon>Chordata</taxon>
        <taxon>Craniata</taxon>
        <taxon>Vertebrata</taxon>
        <taxon>Euteleostomi</taxon>
        <taxon>Archelosauria</taxon>
        <taxon>Archosauria</taxon>
        <taxon>Dinosauria</taxon>
        <taxon>Saurischia</taxon>
        <taxon>Theropoda</taxon>
        <taxon>Coelurosauria</taxon>
        <taxon>Aves</taxon>
        <taxon>Neognathae</taxon>
        <taxon>Neoaves</taxon>
        <taxon>Charadriiformes</taxon>
        <taxon>Scolopacidae</taxon>
        <taxon>Limosa</taxon>
    </lineage>
</organism>
<name>A0A2I0TH25_LIMLA</name>
<comment type="subcellular location">
    <subcellularLocation>
        <location evidence="2">Endomembrane system</location>
    </subcellularLocation>
    <subcellularLocation>
        <location evidence="1">Membrane</location>
        <topology evidence="1">Single-pass membrane protein</topology>
    </subcellularLocation>
</comment>
<dbReference type="Proteomes" id="UP000233556">
    <property type="component" value="Unassembled WGS sequence"/>
</dbReference>
<reference evidence="13" key="2">
    <citation type="submission" date="2017-12" db="EMBL/GenBank/DDBJ databases">
        <title>Genome sequence of the Bar-tailed Godwit (Limosa lapponica baueri).</title>
        <authorList>
            <person name="Lima N.C.B."/>
            <person name="Parody-Merino A.M."/>
            <person name="Battley P.F."/>
            <person name="Fidler A.E."/>
            <person name="Prosdocimi F."/>
        </authorList>
    </citation>
    <scope>NUCLEOTIDE SEQUENCE [LARGE SCALE GENOMIC DNA]</scope>
</reference>
<dbReference type="PROSITE" id="PS50068">
    <property type="entry name" value="LDLRA_2"/>
    <property type="match status" value="2"/>
</dbReference>
<evidence type="ECO:0000313" key="12">
    <source>
        <dbReference type="EMBL" id="PKU33108.1"/>
    </source>
</evidence>
<dbReference type="SUPFAM" id="SSF49899">
    <property type="entry name" value="Concanavalin A-like lectins/glucanases"/>
    <property type="match status" value="1"/>
</dbReference>
<keyword evidence="3" id="KW-0812">Transmembrane</keyword>
<evidence type="ECO:0000256" key="6">
    <source>
        <dbReference type="ARBA" id="ARBA00023136"/>
    </source>
</evidence>
<keyword evidence="4" id="KW-0677">Repeat</keyword>
<evidence type="ECO:0000256" key="7">
    <source>
        <dbReference type="ARBA" id="ARBA00023157"/>
    </source>
</evidence>
<dbReference type="Pfam" id="PF00057">
    <property type="entry name" value="Ldl_recept_a"/>
    <property type="match status" value="2"/>
</dbReference>
<evidence type="ECO:0000256" key="4">
    <source>
        <dbReference type="ARBA" id="ARBA00022737"/>
    </source>
</evidence>
<evidence type="ECO:0000256" key="10">
    <source>
        <dbReference type="PROSITE-ProRule" id="PRU00124"/>
    </source>
</evidence>
<feature type="disulfide bond" evidence="10">
    <location>
        <begin position="161"/>
        <end position="176"/>
    </location>
</feature>
<evidence type="ECO:0000256" key="5">
    <source>
        <dbReference type="ARBA" id="ARBA00022989"/>
    </source>
</evidence>
<dbReference type="InterPro" id="IPR002172">
    <property type="entry name" value="LDrepeatLR_classA_rpt"/>
</dbReference>
<dbReference type="PROSITE" id="PS50060">
    <property type="entry name" value="MAM_2"/>
    <property type="match status" value="1"/>
</dbReference>
<keyword evidence="13" id="KW-1185">Reference proteome</keyword>
<dbReference type="GO" id="GO:0005886">
    <property type="term" value="C:plasma membrane"/>
    <property type="evidence" value="ECO:0007669"/>
    <property type="project" value="TreeGrafter"/>
</dbReference>
<evidence type="ECO:0000256" key="9">
    <source>
        <dbReference type="ARBA" id="ARBA00023180"/>
    </source>
</evidence>
<evidence type="ECO:0000256" key="1">
    <source>
        <dbReference type="ARBA" id="ARBA00004167"/>
    </source>
</evidence>
<dbReference type="Gene3D" id="4.10.400.10">
    <property type="entry name" value="Low-density Lipoprotein Receptor"/>
    <property type="match status" value="2"/>
</dbReference>
<evidence type="ECO:0000256" key="8">
    <source>
        <dbReference type="ARBA" id="ARBA00023170"/>
    </source>
</evidence>